<comment type="catalytic activity">
    <reaction evidence="2">
        <text>L-glutamate 5-semialdehyde + phosphate + NADP(+) = L-glutamyl 5-phosphate + NADPH + H(+)</text>
        <dbReference type="Rhea" id="RHEA:19541"/>
        <dbReference type="ChEBI" id="CHEBI:15378"/>
        <dbReference type="ChEBI" id="CHEBI:43474"/>
        <dbReference type="ChEBI" id="CHEBI:57783"/>
        <dbReference type="ChEBI" id="CHEBI:58066"/>
        <dbReference type="ChEBI" id="CHEBI:58274"/>
        <dbReference type="ChEBI" id="CHEBI:58349"/>
        <dbReference type="EC" id="1.2.1.41"/>
    </reaction>
</comment>
<dbReference type="InterPro" id="IPR000965">
    <property type="entry name" value="GPR_dom"/>
</dbReference>
<dbReference type="CDD" id="cd07079">
    <property type="entry name" value="ALDH_F18-19_ProA-GPR"/>
    <property type="match status" value="1"/>
</dbReference>
<proteinExistence type="inferred from homology"/>
<dbReference type="RefSeq" id="WP_216956281.1">
    <property type="nucleotide sequence ID" value="NZ_JAHOPB010000001.1"/>
</dbReference>
<evidence type="ECO:0000313" key="4">
    <source>
        <dbReference type="EMBL" id="MBU8872367.1"/>
    </source>
</evidence>
<keyword evidence="2" id="KW-0963">Cytoplasm</keyword>
<dbReference type="InterPro" id="IPR015590">
    <property type="entry name" value="Aldehyde_DH_dom"/>
</dbReference>
<comment type="function">
    <text evidence="2">Catalyzes the NADPH-dependent reduction of L-glutamate 5-phosphate into L-glutamate 5-semialdehyde and phosphate. The product spontaneously undergoes cyclization to form 1-pyrroline-5-carboxylate.</text>
</comment>
<dbReference type="Proteomes" id="UP000727907">
    <property type="component" value="Unassembled WGS sequence"/>
</dbReference>
<evidence type="ECO:0000259" key="3">
    <source>
        <dbReference type="Pfam" id="PF00171"/>
    </source>
</evidence>
<dbReference type="GO" id="GO:0004350">
    <property type="term" value="F:glutamate-5-semialdehyde dehydrogenase activity"/>
    <property type="evidence" value="ECO:0007669"/>
    <property type="project" value="UniProtKB-EC"/>
</dbReference>
<dbReference type="NCBIfam" id="NF001221">
    <property type="entry name" value="PRK00197.1"/>
    <property type="match status" value="1"/>
</dbReference>
<organism evidence="4 5">
    <name type="scientific">Reyranella humidisoli</name>
    <dbReference type="NCBI Taxonomy" id="2849149"/>
    <lineage>
        <taxon>Bacteria</taxon>
        <taxon>Pseudomonadati</taxon>
        <taxon>Pseudomonadota</taxon>
        <taxon>Alphaproteobacteria</taxon>
        <taxon>Hyphomicrobiales</taxon>
        <taxon>Reyranellaceae</taxon>
        <taxon>Reyranella</taxon>
    </lineage>
</organism>
<reference evidence="4 5" key="1">
    <citation type="submission" date="2021-06" db="EMBL/GenBank/DDBJ databases">
        <authorList>
            <person name="Lee D.H."/>
        </authorList>
    </citation>
    <scope>NUCLEOTIDE SEQUENCE [LARGE SCALE GENOMIC DNA]</scope>
    <source>
        <strain evidence="4 5">MMS21-HV4-11</strain>
    </source>
</reference>
<dbReference type="InterPro" id="IPR020593">
    <property type="entry name" value="G-glutamylP_reductase_CS"/>
</dbReference>
<comment type="similarity">
    <text evidence="2">Belongs to the gamma-glutamyl phosphate reductase family.</text>
</comment>
<dbReference type="PANTHER" id="PTHR11063">
    <property type="entry name" value="GLUTAMATE SEMIALDEHYDE DEHYDROGENASE"/>
    <property type="match status" value="1"/>
</dbReference>
<evidence type="ECO:0000256" key="2">
    <source>
        <dbReference type="HAMAP-Rule" id="MF_00412"/>
    </source>
</evidence>
<dbReference type="NCBIfam" id="TIGR00407">
    <property type="entry name" value="proA"/>
    <property type="match status" value="1"/>
</dbReference>
<keyword evidence="5" id="KW-1185">Reference proteome</keyword>
<sequence>MNVQTKPAAEDAVAIVAELGRRAKAAAAALRNAPTDAKNKALADAARLIRDEKPAILAANARDIEAARAAGMTTALQDRLLLNDARVEAMAKGLDEIAALPDPVGATIEQWQRPSGLAFSRVRVPIGIIGVIYEARPNVTADAGALCIKSGNVVVLRGGSDSFHSSRTIVELLRRALAGAGLPEDCVALVPTTDRAAVGEMLRAMDWLDLIVPRGGRSLIDRVTQESRVPVLRHYDGICHVYVDRDADVAMARDLVANAKMRRVSVCGAAETLLIDRAALDTHLKPVLDRLHELGCEVRGDAEVQKRDPKALAATEKDWRTEYLEPIISVAAVDGVDGAIAHIARYGSQHTESIVTDNEATAQRFLGEVDSAIVMHNASTQFADGGEFGLGAEIGISTNRMHARGPVGLVELTTYKNIVRGKGTLRP</sequence>
<comment type="caution">
    <text evidence="4">The sequence shown here is derived from an EMBL/GenBank/DDBJ whole genome shotgun (WGS) entry which is preliminary data.</text>
</comment>
<feature type="domain" description="Aldehyde dehydrogenase" evidence="3">
    <location>
        <begin position="17"/>
        <end position="295"/>
    </location>
</feature>
<accession>A0ABS6ICN4</accession>
<dbReference type="HAMAP" id="MF_00412">
    <property type="entry name" value="ProA"/>
    <property type="match status" value="1"/>
</dbReference>
<dbReference type="EMBL" id="JAHOPB010000001">
    <property type="protein sequence ID" value="MBU8872367.1"/>
    <property type="molecule type" value="Genomic_DNA"/>
</dbReference>
<keyword evidence="2" id="KW-0028">Amino-acid biosynthesis</keyword>
<comment type="subcellular location">
    <subcellularLocation>
        <location evidence="2">Cytoplasm</location>
    </subcellularLocation>
</comment>
<evidence type="ECO:0000256" key="1">
    <source>
        <dbReference type="ARBA" id="ARBA00023002"/>
    </source>
</evidence>
<dbReference type="EC" id="1.2.1.41" evidence="2"/>
<dbReference type="PIRSF" id="PIRSF000151">
    <property type="entry name" value="GPR"/>
    <property type="match status" value="1"/>
</dbReference>
<dbReference type="InterPro" id="IPR012134">
    <property type="entry name" value="Glu-5-SA_DH"/>
</dbReference>
<name>A0ABS6ICN4_9HYPH</name>
<keyword evidence="2" id="KW-0521">NADP</keyword>
<dbReference type="PROSITE" id="PS01223">
    <property type="entry name" value="PROA"/>
    <property type="match status" value="1"/>
</dbReference>
<gene>
    <name evidence="2" type="primary">proA</name>
    <name evidence="4" type="ORF">KQ910_01265</name>
</gene>
<dbReference type="Pfam" id="PF00171">
    <property type="entry name" value="Aldedh"/>
    <property type="match status" value="1"/>
</dbReference>
<keyword evidence="1 2" id="KW-0560">Oxidoreductase</keyword>
<keyword evidence="2" id="KW-0641">Proline biosynthesis</keyword>
<protein>
    <recommendedName>
        <fullName evidence="2">Gamma-glutamyl phosphate reductase</fullName>
        <shortName evidence="2">GPR</shortName>
        <ecNumber evidence="2">1.2.1.41</ecNumber>
    </recommendedName>
    <alternativeName>
        <fullName evidence="2">Glutamate-5-semialdehyde dehydrogenase</fullName>
    </alternativeName>
    <alternativeName>
        <fullName evidence="2">Glutamyl-gamma-semialdehyde dehydrogenase</fullName>
        <shortName evidence="2">GSA dehydrogenase</shortName>
    </alternativeName>
</protein>
<dbReference type="PANTHER" id="PTHR11063:SF8">
    <property type="entry name" value="DELTA-1-PYRROLINE-5-CARBOXYLATE SYNTHASE"/>
    <property type="match status" value="1"/>
</dbReference>
<comment type="pathway">
    <text evidence="2">Amino-acid biosynthesis; L-proline biosynthesis; L-glutamate 5-semialdehyde from L-glutamate: step 2/2.</text>
</comment>
<evidence type="ECO:0000313" key="5">
    <source>
        <dbReference type="Proteomes" id="UP000727907"/>
    </source>
</evidence>